<dbReference type="OrthoDB" id="5298483at2"/>
<dbReference type="EMBL" id="NIBT01000006">
    <property type="protein sequence ID" value="PHM25388.1"/>
    <property type="molecule type" value="Genomic_DNA"/>
</dbReference>
<evidence type="ECO:0000313" key="3">
    <source>
        <dbReference type="Proteomes" id="UP000225605"/>
    </source>
</evidence>
<evidence type="ECO:0000313" key="2">
    <source>
        <dbReference type="EMBL" id="PHM25388.1"/>
    </source>
</evidence>
<keyword evidence="1" id="KW-1133">Transmembrane helix</keyword>
<feature type="transmembrane region" description="Helical" evidence="1">
    <location>
        <begin position="107"/>
        <end position="128"/>
    </location>
</feature>
<keyword evidence="1" id="KW-0812">Transmembrane</keyword>
<organism evidence="2 3">
    <name type="scientific">Xenorhabdus ehlersii</name>
    <dbReference type="NCBI Taxonomy" id="290111"/>
    <lineage>
        <taxon>Bacteria</taxon>
        <taxon>Pseudomonadati</taxon>
        <taxon>Pseudomonadota</taxon>
        <taxon>Gammaproteobacteria</taxon>
        <taxon>Enterobacterales</taxon>
        <taxon>Morganellaceae</taxon>
        <taxon>Xenorhabdus</taxon>
    </lineage>
</organism>
<dbReference type="Proteomes" id="UP000225605">
    <property type="component" value="Unassembled WGS sequence"/>
</dbReference>
<dbReference type="AlphaFoldDB" id="A0A2D0IU15"/>
<evidence type="ECO:0000256" key="1">
    <source>
        <dbReference type="SAM" id="Phobius"/>
    </source>
</evidence>
<accession>A0A2D0IU15</accession>
<gene>
    <name evidence="2" type="ORF">Xehl_01607</name>
</gene>
<reference evidence="2 3" key="1">
    <citation type="journal article" date="2017" name="Nat. Microbiol.">
        <title>Natural product diversity associated with the nematode symbionts Photorhabdus and Xenorhabdus.</title>
        <authorList>
            <person name="Tobias N.J."/>
            <person name="Wolff H."/>
            <person name="Djahanschiri B."/>
            <person name="Grundmann F."/>
            <person name="Kronenwerth M."/>
            <person name="Shi Y.M."/>
            <person name="Simonyi S."/>
            <person name="Grun P."/>
            <person name="Shapiro-Ilan D."/>
            <person name="Pidot S.J."/>
            <person name="Stinear T.P."/>
            <person name="Ebersberger I."/>
            <person name="Bode H.B."/>
        </authorList>
    </citation>
    <scope>NUCLEOTIDE SEQUENCE [LARGE SCALE GENOMIC DNA]</scope>
    <source>
        <strain evidence="2 3">DSM 16337</strain>
    </source>
</reference>
<keyword evidence="1" id="KW-0472">Membrane</keyword>
<feature type="transmembrane region" description="Helical" evidence="1">
    <location>
        <begin position="54"/>
        <end position="77"/>
    </location>
</feature>
<protein>
    <submittedName>
        <fullName evidence="2">Membrane protein</fullName>
    </submittedName>
</protein>
<comment type="caution">
    <text evidence="2">The sequence shown here is derived from an EMBL/GenBank/DDBJ whole genome shotgun (WGS) entry which is preliminary data.</text>
</comment>
<sequence>MDNKSIPPNIERSHNNSDNEHAIFISNGQAIGANAAIAWIGDAKDFISPKLGMWVLMGIIYGAINLSLFISDFGFLLCHLLDPLFSAGIIAICETQIMTGKFKFGTLFYGLHYKCSALLAIGIIVCGIKI</sequence>
<dbReference type="RefSeq" id="WP_099131975.1">
    <property type="nucleotide sequence ID" value="NZ_CAWNOJ010000075.1"/>
</dbReference>
<name>A0A2D0IU15_9GAMM</name>
<proteinExistence type="predicted"/>